<evidence type="ECO:0000313" key="1">
    <source>
        <dbReference type="EMBL" id="KAH7991996.1"/>
    </source>
</evidence>
<organism evidence="1 2">
    <name type="scientific">Sphaerodactylus townsendi</name>
    <dbReference type="NCBI Taxonomy" id="933632"/>
    <lineage>
        <taxon>Eukaryota</taxon>
        <taxon>Metazoa</taxon>
        <taxon>Chordata</taxon>
        <taxon>Craniata</taxon>
        <taxon>Vertebrata</taxon>
        <taxon>Euteleostomi</taxon>
        <taxon>Lepidosauria</taxon>
        <taxon>Squamata</taxon>
        <taxon>Bifurcata</taxon>
        <taxon>Gekkota</taxon>
        <taxon>Sphaerodactylidae</taxon>
        <taxon>Sphaerodactylus</taxon>
    </lineage>
</organism>
<keyword evidence="1" id="KW-0675">Receptor</keyword>
<accession>A0ACB8EH33</accession>
<dbReference type="EMBL" id="CM037616">
    <property type="protein sequence ID" value="KAH7991996.1"/>
    <property type="molecule type" value="Genomic_DNA"/>
</dbReference>
<protein>
    <submittedName>
        <fullName evidence="1">Cadherin EGF LAG seven-pass G-type receptor 3</fullName>
    </submittedName>
</protein>
<dbReference type="Proteomes" id="UP000827872">
    <property type="component" value="Linkage Group LG03"/>
</dbReference>
<name>A0ACB8EH33_9SAUR</name>
<proteinExistence type="predicted"/>
<evidence type="ECO:0000313" key="2">
    <source>
        <dbReference type="Proteomes" id="UP000827872"/>
    </source>
</evidence>
<reference evidence="1" key="1">
    <citation type="submission" date="2021-08" db="EMBL/GenBank/DDBJ databases">
        <title>The first chromosome-level gecko genome reveals the dynamic sex chromosomes of Neotropical dwarf geckos (Sphaerodactylidae: Sphaerodactylus).</title>
        <authorList>
            <person name="Pinto B.J."/>
            <person name="Keating S.E."/>
            <person name="Gamble T."/>
        </authorList>
    </citation>
    <scope>NUCLEOTIDE SEQUENCE</scope>
    <source>
        <strain evidence="1">TG3544</strain>
    </source>
</reference>
<comment type="caution">
    <text evidence="1">The sequence shown here is derived from an EMBL/GenBank/DDBJ whole genome shotgun (WGS) entry which is preliminary data.</text>
</comment>
<keyword evidence="2" id="KW-1185">Reference proteome</keyword>
<sequence length="259" mass="28939">MANPDSLDGIHSVTAQCVLRVIVITEDMLANSITVRLENMWQERFLSPLLASFLEGVATVLATPKEDVFIFNIQNDTDVGGQVLNVSFSAMAPRGGHFFSSEELQEQLYMKRMTLTSVSMLEVLPFDDNVCLREPCQNYMKCISVLKFDSSAPFIASPSTLFRPIHPITGLRCRCPQGFTGDYCEMEINLCYSNPCHNGGVCTRKEGGYTCICRQHFTGKGLIPTEQGGLLQLELELYSQENKPNQALVFKCFPIRISE</sequence>
<gene>
    <name evidence="1" type="primary">CELSR3_2</name>
    <name evidence="1" type="ORF">K3G42_017962</name>
</gene>